<dbReference type="AlphaFoldDB" id="A0A511HHG7"/>
<feature type="region of interest" description="Disordered" evidence="1">
    <location>
        <begin position="1"/>
        <end position="44"/>
    </location>
</feature>
<evidence type="ECO:0000313" key="3">
    <source>
        <dbReference type="Proteomes" id="UP000321224"/>
    </source>
</evidence>
<evidence type="ECO:0000256" key="1">
    <source>
        <dbReference type="SAM" id="MobiDB-lite"/>
    </source>
</evidence>
<comment type="caution">
    <text evidence="2">The sequence shown here is derived from an EMBL/GenBank/DDBJ whole genome shotgun (WGS) entry which is preliminary data.</text>
</comment>
<name>A0A511HHG7_9BACT</name>
<sequence>MSGGGALGTEVGEQELAQHGGLSLQAEESPVQVGPKLASGAPHAYSLQESRLRVGWSTEAPAVGRSLVPWKRAPPGPVRE</sequence>
<proteinExistence type="predicted"/>
<dbReference type="Proteomes" id="UP000321224">
    <property type="component" value="Unassembled WGS sequence"/>
</dbReference>
<gene>
    <name evidence="2" type="ORF">MVI01_48020</name>
</gene>
<organism evidence="2 3">
    <name type="scientific">Myxococcus virescens</name>
    <dbReference type="NCBI Taxonomy" id="83456"/>
    <lineage>
        <taxon>Bacteria</taxon>
        <taxon>Pseudomonadati</taxon>
        <taxon>Myxococcota</taxon>
        <taxon>Myxococcia</taxon>
        <taxon>Myxococcales</taxon>
        <taxon>Cystobacterineae</taxon>
        <taxon>Myxococcaceae</taxon>
        <taxon>Myxococcus</taxon>
    </lineage>
</organism>
<accession>A0A511HHG7</accession>
<evidence type="ECO:0000313" key="2">
    <source>
        <dbReference type="EMBL" id="GEL73018.1"/>
    </source>
</evidence>
<reference evidence="2 3" key="1">
    <citation type="submission" date="2019-07" db="EMBL/GenBank/DDBJ databases">
        <title>Whole genome shotgun sequence of Myxococcus virescens NBRC 100334.</title>
        <authorList>
            <person name="Hosoyama A."/>
            <person name="Uohara A."/>
            <person name="Ohji S."/>
            <person name="Ichikawa N."/>
        </authorList>
    </citation>
    <scope>NUCLEOTIDE SEQUENCE [LARGE SCALE GENOMIC DNA]</scope>
    <source>
        <strain evidence="2 3">NBRC 100334</strain>
    </source>
</reference>
<dbReference type="EMBL" id="BJVY01000030">
    <property type="protein sequence ID" value="GEL73018.1"/>
    <property type="molecule type" value="Genomic_DNA"/>
</dbReference>
<protein>
    <submittedName>
        <fullName evidence="2">Uncharacterized protein</fullName>
    </submittedName>
</protein>